<gene>
    <name evidence="1" type="ORF">GCM10012275_59720</name>
</gene>
<dbReference type="Proteomes" id="UP000637578">
    <property type="component" value="Unassembled WGS sequence"/>
</dbReference>
<reference evidence="1" key="2">
    <citation type="submission" date="2020-09" db="EMBL/GenBank/DDBJ databases">
        <authorList>
            <person name="Sun Q."/>
            <person name="Zhou Y."/>
        </authorList>
    </citation>
    <scope>NUCLEOTIDE SEQUENCE</scope>
    <source>
        <strain evidence="1">CGMCC 4.5737</strain>
    </source>
</reference>
<keyword evidence="2" id="KW-1185">Reference proteome</keyword>
<dbReference type="EMBL" id="BMMK01000051">
    <property type="protein sequence ID" value="GGM81110.1"/>
    <property type="molecule type" value="Genomic_DNA"/>
</dbReference>
<dbReference type="AlphaFoldDB" id="A0A8J3CEC1"/>
<reference evidence="1" key="1">
    <citation type="journal article" date="2014" name="Int. J. Syst. Evol. Microbiol.">
        <title>Complete genome sequence of Corynebacterium casei LMG S-19264T (=DSM 44701T), isolated from a smear-ripened cheese.</title>
        <authorList>
            <consortium name="US DOE Joint Genome Institute (JGI-PGF)"/>
            <person name="Walter F."/>
            <person name="Albersmeier A."/>
            <person name="Kalinowski J."/>
            <person name="Ruckert C."/>
        </authorList>
    </citation>
    <scope>NUCLEOTIDE SEQUENCE</scope>
    <source>
        <strain evidence="1">CGMCC 4.5737</strain>
    </source>
</reference>
<organism evidence="1 2">
    <name type="scientific">Longimycelium tulufanense</name>
    <dbReference type="NCBI Taxonomy" id="907463"/>
    <lineage>
        <taxon>Bacteria</taxon>
        <taxon>Bacillati</taxon>
        <taxon>Actinomycetota</taxon>
        <taxon>Actinomycetes</taxon>
        <taxon>Pseudonocardiales</taxon>
        <taxon>Pseudonocardiaceae</taxon>
        <taxon>Longimycelium</taxon>
    </lineage>
</organism>
<evidence type="ECO:0000313" key="1">
    <source>
        <dbReference type="EMBL" id="GGM81110.1"/>
    </source>
</evidence>
<protein>
    <submittedName>
        <fullName evidence="1">Uncharacterized protein</fullName>
    </submittedName>
</protein>
<proteinExistence type="predicted"/>
<name>A0A8J3CEC1_9PSEU</name>
<comment type="caution">
    <text evidence="1">The sequence shown here is derived from an EMBL/GenBank/DDBJ whole genome shotgun (WGS) entry which is preliminary data.</text>
</comment>
<sequence length="59" mass="6985">MPVVARVRCRWWHMNTTDTMIGSAPIIADDEVLPQDRERRVWKRHRKDALADFLALARL</sequence>
<accession>A0A8J3CEC1</accession>
<evidence type="ECO:0000313" key="2">
    <source>
        <dbReference type="Proteomes" id="UP000637578"/>
    </source>
</evidence>